<dbReference type="InterPro" id="IPR036880">
    <property type="entry name" value="Kunitz_BPTI_sf"/>
</dbReference>
<feature type="domain" description="BPTI/Kunitz inhibitor" evidence="4">
    <location>
        <begin position="349"/>
        <end position="408"/>
    </location>
</feature>
<dbReference type="Proteomes" id="UP000271162">
    <property type="component" value="Unassembled WGS sequence"/>
</dbReference>
<organism evidence="7">
    <name type="scientific">Nippostrongylus brasiliensis</name>
    <name type="common">Rat hookworm</name>
    <dbReference type="NCBI Taxonomy" id="27835"/>
    <lineage>
        <taxon>Eukaryota</taxon>
        <taxon>Metazoa</taxon>
        <taxon>Ecdysozoa</taxon>
        <taxon>Nematoda</taxon>
        <taxon>Chromadorea</taxon>
        <taxon>Rhabditida</taxon>
        <taxon>Rhabditina</taxon>
        <taxon>Rhabditomorpha</taxon>
        <taxon>Strongyloidea</taxon>
        <taxon>Heligmosomidae</taxon>
        <taxon>Nippostrongylus</taxon>
    </lineage>
</organism>
<dbReference type="InterPro" id="IPR006150">
    <property type="entry name" value="Cys_repeat_1"/>
</dbReference>
<protein>
    <submittedName>
        <fullName evidence="7">Kunitz/Bovine pancreatic trypsin inhibitor domain protein</fullName>
    </submittedName>
</protein>
<evidence type="ECO:0000313" key="6">
    <source>
        <dbReference type="Proteomes" id="UP000271162"/>
    </source>
</evidence>
<dbReference type="SMART" id="SM00131">
    <property type="entry name" value="KU"/>
    <property type="match status" value="4"/>
</dbReference>
<dbReference type="PROSITE" id="PS50279">
    <property type="entry name" value="BPTI_KUNITZ_2"/>
    <property type="match status" value="4"/>
</dbReference>
<dbReference type="Gene3D" id="4.10.410.10">
    <property type="entry name" value="Pancreatic trypsin inhibitor Kunitz domain"/>
    <property type="match status" value="4"/>
</dbReference>
<dbReference type="PANTHER" id="PTHR10083:SF374">
    <property type="entry name" value="BPTI_KUNITZ INHIBITOR DOMAIN-CONTAINING PROTEIN"/>
    <property type="match status" value="1"/>
</dbReference>
<keyword evidence="6" id="KW-1185">Reference proteome</keyword>
<evidence type="ECO:0000256" key="2">
    <source>
        <dbReference type="ARBA" id="ARBA00022900"/>
    </source>
</evidence>
<accession>A0A0N4YKI3</accession>
<reference evidence="7" key="1">
    <citation type="submission" date="2017-02" db="UniProtKB">
        <authorList>
            <consortium name="WormBaseParasite"/>
        </authorList>
    </citation>
    <scope>IDENTIFICATION</scope>
</reference>
<evidence type="ECO:0000256" key="3">
    <source>
        <dbReference type="ARBA" id="ARBA00023157"/>
    </source>
</evidence>
<proteinExistence type="predicted"/>
<dbReference type="InterPro" id="IPR050098">
    <property type="entry name" value="TFPI/VKTCI-like"/>
</dbReference>
<dbReference type="OMA" id="TIMCEHQ"/>
<sequence>MTSTEASPLPWSINPLEMPPCEQPVRSGIGPSSLLRWHFSAATRQCHPFFFHGFQGNENNFETLAACESTCGAESLCENGAPVQPADGTQRKKFQLLSNLADILSAGLSLQDQSRQCLAASDAGYGVESSHRWSFDSNTKSCVSFIYHGYGGNHNNFLSRSDCEAACMPPSSPCHQPVASGYGNKYFSRFFYSKEYDQCLHFIYSGDGGNSNNFPTFEHCMSTCSASLQFRAMPFAAAPPPPAASTTEPLCPHGDVEVNGAGPVTCNAVTGYGCSAGYVCKSSRSGDGFCCQAPGKKFFTRRVPHVDELSLVSWGSFENSSTSGLDFPFETVFGHWVDSHGTTSIESFCLQPRPALSVCLSPSSEPVRRIEFTYDPLADRCVRFSYSSCSPDLNLNHFATSTQCQRLCCNQGYDLVYKRRLLLMNDSPLNTF</sequence>
<dbReference type="AlphaFoldDB" id="A0A0N4YKI3"/>
<feature type="domain" description="BPTI/Kunitz inhibitor" evidence="4">
    <location>
        <begin position="117"/>
        <end position="167"/>
    </location>
</feature>
<reference evidence="5 6" key="2">
    <citation type="submission" date="2018-11" db="EMBL/GenBank/DDBJ databases">
        <authorList>
            <consortium name="Pathogen Informatics"/>
        </authorList>
    </citation>
    <scope>NUCLEOTIDE SEQUENCE [LARGE SCALE GENOMIC DNA]</scope>
</reference>
<dbReference type="SMART" id="SM00289">
    <property type="entry name" value="WR1"/>
    <property type="match status" value="1"/>
</dbReference>
<feature type="domain" description="BPTI/Kunitz inhibitor" evidence="4">
    <location>
        <begin position="174"/>
        <end position="224"/>
    </location>
</feature>
<dbReference type="GO" id="GO:0004867">
    <property type="term" value="F:serine-type endopeptidase inhibitor activity"/>
    <property type="evidence" value="ECO:0007669"/>
    <property type="project" value="UniProtKB-KW"/>
</dbReference>
<dbReference type="EMBL" id="UYSL01022828">
    <property type="protein sequence ID" value="VDL81211.1"/>
    <property type="molecule type" value="Genomic_DNA"/>
</dbReference>
<dbReference type="Pfam" id="PF00014">
    <property type="entry name" value="Kunitz_BPTI"/>
    <property type="match status" value="4"/>
</dbReference>
<keyword evidence="2" id="KW-0722">Serine protease inhibitor</keyword>
<evidence type="ECO:0000313" key="7">
    <source>
        <dbReference type="WBParaSite" id="NBR_0001755301-mRNA-1"/>
    </source>
</evidence>
<dbReference type="CDD" id="cd22593">
    <property type="entry name" value="Kunitz_conkunitzin"/>
    <property type="match status" value="3"/>
</dbReference>
<dbReference type="SUPFAM" id="SSF57362">
    <property type="entry name" value="BPTI-like"/>
    <property type="match status" value="4"/>
</dbReference>
<feature type="domain" description="BPTI/Kunitz inhibitor" evidence="4">
    <location>
        <begin position="21"/>
        <end position="71"/>
    </location>
</feature>
<keyword evidence="3" id="KW-1015">Disulfide bond</keyword>
<name>A0A0N4YKI3_NIPBR</name>
<evidence type="ECO:0000259" key="4">
    <source>
        <dbReference type="PROSITE" id="PS50279"/>
    </source>
</evidence>
<keyword evidence="1" id="KW-0646">Protease inhibitor</keyword>
<dbReference type="WBParaSite" id="NBR_0001755301-mRNA-1">
    <property type="protein sequence ID" value="NBR_0001755301-mRNA-1"/>
    <property type="gene ID" value="NBR_0001755301"/>
</dbReference>
<dbReference type="InterPro" id="IPR002223">
    <property type="entry name" value="Kunitz_BPTI"/>
</dbReference>
<dbReference type="PANTHER" id="PTHR10083">
    <property type="entry name" value="KUNITZ-TYPE PROTEASE INHIBITOR-RELATED"/>
    <property type="match status" value="1"/>
</dbReference>
<gene>
    <name evidence="5" type="ORF">NBR_LOCUS17554</name>
</gene>
<evidence type="ECO:0000256" key="1">
    <source>
        <dbReference type="ARBA" id="ARBA00022690"/>
    </source>
</evidence>
<evidence type="ECO:0000313" key="5">
    <source>
        <dbReference type="EMBL" id="VDL81211.1"/>
    </source>
</evidence>
<dbReference type="GO" id="GO:0005615">
    <property type="term" value="C:extracellular space"/>
    <property type="evidence" value="ECO:0007669"/>
    <property type="project" value="TreeGrafter"/>
</dbReference>
<dbReference type="STRING" id="27835.A0A0N4YKI3"/>